<feature type="transmembrane region" description="Helical" evidence="1">
    <location>
        <begin position="5"/>
        <end position="22"/>
    </location>
</feature>
<evidence type="ECO:0000313" key="3">
    <source>
        <dbReference type="Proteomes" id="UP000316495"/>
    </source>
</evidence>
<dbReference type="Proteomes" id="UP000316495">
    <property type="component" value="Unassembled WGS sequence"/>
</dbReference>
<gene>
    <name evidence="2" type="ORF">Athens101428_580</name>
</gene>
<dbReference type="PANTHER" id="PTHR37309">
    <property type="entry name" value="SLR0284 PROTEIN"/>
    <property type="match status" value="1"/>
</dbReference>
<reference evidence="2 3" key="1">
    <citation type="submission" date="2017-07" db="EMBL/GenBank/DDBJ databases">
        <title>Mechanisms for carbon and nitrogen cycling indicate functional differentiation within the Candidate Phyla Radiation.</title>
        <authorList>
            <person name="Danczak R.E."/>
            <person name="Johnston M.D."/>
            <person name="Kenah C."/>
            <person name="Slattery M."/>
            <person name="Wrighton K.C."/>
            <person name="Wilkins M.J."/>
        </authorList>
    </citation>
    <scope>NUCLEOTIDE SEQUENCE [LARGE SCALE GENOMIC DNA]</scope>
    <source>
        <strain evidence="2">Athens1014_28</strain>
    </source>
</reference>
<comment type="caution">
    <text evidence="2">The sequence shown here is derived from an EMBL/GenBank/DDBJ whole genome shotgun (WGS) entry which is preliminary data.</text>
</comment>
<sequence length="112" mass="12046">MKKHLINWAVSIVAIMVAAYLIPGVYVSGVFTALVVAVVFGLLNIFIRPIVLILTLPINILTLGLFTLVINAGIILLAGKIVDGFVVSGFWTALIFGLVLSLVNSVFHIKKD</sequence>
<name>A0A554LLD4_9BACT</name>
<dbReference type="PANTHER" id="PTHR37309:SF1">
    <property type="entry name" value="SLR0284 PROTEIN"/>
    <property type="match status" value="1"/>
</dbReference>
<dbReference type="InterPro" id="IPR007165">
    <property type="entry name" value="Phage_holin_4_2"/>
</dbReference>
<dbReference type="Pfam" id="PF04020">
    <property type="entry name" value="Phage_holin_4_2"/>
    <property type="match status" value="1"/>
</dbReference>
<keyword evidence="1" id="KW-0812">Transmembrane</keyword>
<proteinExistence type="predicted"/>
<feature type="transmembrane region" description="Helical" evidence="1">
    <location>
        <begin position="58"/>
        <end position="79"/>
    </location>
</feature>
<organism evidence="2 3">
    <name type="scientific">Candidatus Berkelbacteria bacterium Athens1014_28</name>
    <dbReference type="NCBI Taxonomy" id="2017145"/>
    <lineage>
        <taxon>Bacteria</taxon>
        <taxon>Candidatus Berkelbacteria</taxon>
    </lineage>
</organism>
<accession>A0A554LLD4</accession>
<dbReference type="EMBL" id="VMGN01000033">
    <property type="protein sequence ID" value="TSC93675.1"/>
    <property type="molecule type" value="Genomic_DNA"/>
</dbReference>
<dbReference type="AlphaFoldDB" id="A0A554LLD4"/>
<keyword evidence="1" id="KW-0472">Membrane</keyword>
<evidence type="ECO:0000313" key="2">
    <source>
        <dbReference type="EMBL" id="TSC93675.1"/>
    </source>
</evidence>
<protein>
    <submittedName>
        <fullName evidence="2">Putative membrane protein</fullName>
    </submittedName>
</protein>
<feature type="transmembrane region" description="Helical" evidence="1">
    <location>
        <begin position="85"/>
        <end position="107"/>
    </location>
</feature>
<feature type="transmembrane region" description="Helical" evidence="1">
    <location>
        <begin position="28"/>
        <end position="46"/>
    </location>
</feature>
<evidence type="ECO:0000256" key="1">
    <source>
        <dbReference type="SAM" id="Phobius"/>
    </source>
</evidence>
<keyword evidence="1" id="KW-1133">Transmembrane helix</keyword>